<evidence type="ECO:0000256" key="5">
    <source>
        <dbReference type="ARBA" id="ARBA00022989"/>
    </source>
</evidence>
<sequence>MSQLPKPDTPELRAKYPDAFDRPASARLALPAMIVAAFAIFVFGLVDLDFSPSRLIAGLSQLGWITMLMIPPNPGSSFPLYMQALGETLSIALLGTTLAALLALPVSLLAARNIIPSNLIRFPVRRFLDSIRGVDTLIWALVWINVVGLGPFAGVLAIMVSDFGAFGKLFSEAIEAADRKQVEGIRALRRQPAARDPLRPAAAGAARDRRAGALLHRVQHPFGDHHRHRRRRRHRLATRRADPRAGMAEGVVPDPDDPDRGCRDRFHLQQAALCDHRAKGGGVASSSPLPACGQRPEFSRSANSG</sequence>
<evidence type="ECO:0000256" key="7">
    <source>
        <dbReference type="SAM" id="MobiDB-lite"/>
    </source>
</evidence>
<dbReference type="SUPFAM" id="SSF161098">
    <property type="entry name" value="MetI-like"/>
    <property type="match status" value="1"/>
</dbReference>
<feature type="transmembrane region" description="Helical" evidence="8">
    <location>
        <begin position="55"/>
        <end position="71"/>
    </location>
</feature>
<feature type="compositionally biased region" description="Basic residues" evidence="7">
    <location>
        <begin position="225"/>
        <end position="238"/>
    </location>
</feature>
<evidence type="ECO:0000256" key="6">
    <source>
        <dbReference type="ARBA" id="ARBA00023136"/>
    </source>
</evidence>
<feature type="region of interest" description="Disordered" evidence="7">
    <location>
        <begin position="276"/>
        <end position="305"/>
    </location>
</feature>
<dbReference type="InterPro" id="IPR035906">
    <property type="entry name" value="MetI-like_sf"/>
</dbReference>
<dbReference type="Gene3D" id="1.10.3720.10">
    <property type="entry name" value="MetI-like"/>
    <property type="match status" value="1"/>
</dbReference>
<evidence type="ECO:0000256" key="8">
    <source>
        <dbReference type="SAM" id="Phobius"/>
    </source>
</evidence>
<accession>A0ABV4EV42</accession>
<proteinExistence type="predicted"/>
<dbReference type="Proteomes" id="UP001565471">
    <property type="component" value="Unassembled WGS sequence"/>
</dbReference>
<comment type="caution">
    <text evidence="9">The sequence shown here is derived from an EMBL/GenBank/DDBJ whole genome shotgun (WGS) entry which is preliminary data.</text>
</comment>
<feature type="transmembrane region" description="Helical" evidence="8">
    <location>
        <begin position="91"/>
        <end position="115"/>
    </location>
</feature>
<evidence type="ECO:0000256" key="4">
    <source>
        <dbReference type="ARBA" id="ARBA00022692"/>
    </source>
</evidence>
<reference evidence="9 10" key="1">
    <citation type="submission" date="2024-07" db="EMBL/GenBank/DDBJ databases">
        <title>Genomic Encyclopedia of Type Strains, Phase V (KMG-V): Genome sequencing to study the core and pangenomes of soil and plant-associated prokaryotes.</title>
        <authorList>
            <person name="Whitman W."/>
        </authorList>
    </citation>
    <scope>NUCLEOTIDE SEQUENCE [LARGE SCALE GENOMIC DNA]</scope>
    <source>
        <strain evidence="9 10">USDA 415</strain>
    </source>
</reference>
<evidence type="ECO:0000256" key="1">
    <source>
        <dbReference type="ARBA" id="ARBA00004141"/>
    </source>
</evidence>
<comment type="subcellular location">
    <subcellularLocation>
        <location evidence="2">Cell envelope</location>
    </subcellularLocation>
    <subcellularLocation>
        <location evidence="1">Membrane</location>
        <topology evidence="1">Multi-pass membrane protein</topology>
    </subcellularLocation>
</comment>
<keyword evidence="3" id="KW-0813">Transport</keyword>
<name>A0ABV4EV42_BRAEL</name>
<feature type="transmembrane region" description="Helical" evidence="8">
    <location>
        <begin position="136"/>
        <end position="160"/>
    </location>
</feature>
<feature type="transmembrane region" description="Helical" evidence="8">
    <location>
        <begin position="28"/>
        <end position="48"/>
    </location>
</feature>
<evidence type="ECO:0000313" key="10">
    <source>
        <dbReference type="Proteomes" id="UP001565471"/>
    </source>
</evidence>
<protein>
    <submittedName>
        <fullName evidence="9">ABC-type phosphate/phosphonate transport system permease subunit</fullName>
    </submittedName>
</protein>
<evidence type="ECO:0000256" key="2">
    <source>
        <dbReference type="ARBA" id="ARBA00004196"/>
    </source>
</evidence>
<dbReference type="PANTHER" id="PTHR30043">
    <property type="entry name" value="PHOSPHONATES TRANSPORT SYSTEM PERMEASE PROTEIN"/>
    <property type="match status" value="1"/>
</dbReference>
<keyword evidence="5 8" id="KW-1133">Transmembrane helix</keyword>
<keyword evidence="6 8" id="KW-0472">Membrane</keyword>
<keyword evidence="10" id="KW-1185">Reference proteome</keyword>
<evidence type="ECO:0000256" key="3">
    <source>
        <dbReference type="ARBA" id="ARBA00022448"/>
    </source>
</evidence>
<organism evidence="9 10">
    <name type="scientific">Bradyrhizobium elkanii</name>
    <dbReference type="NCBI Taxonomy" id="29448"/>
    <lineage>
        <taxon>Bacteria</taxon>
        <taxon>Pseudomonadati</taxon>
        <taxon>Pseudomonadota</taxon>
        <taxon>Alphaproteobacteria</taxon>
        <taxon>Hyphomicrobiales</taxon>
        <taxon>Nitrobacteraceae</taxon>
        <taxon>Bradyrhizobium</taxon>
    </lineage>
</organism>
<gene>
    <name evidence="9" type="ORF">ABIF29_001822</name>
</gene>
<keyword evidence="4 8" id="KW-0812">Transmembrane</keyword>
<evidence type="ECO:0000313" key="9">
    <source>
        <dbReference type="EMBL" id="MEY9315023.1"/>
    </source>
</evidence>
<dbReference type="PANTHER" id="PTHR30043:SF9">
    <property type="entry name" value="PHOSPHONATES TRANSPORT SYSTEM PERMEASE PROTEIN"/>
    <property type="match status" value="1"/>
</dbReference>
<dbReference type="EMBL" id="JBGBZA010000002">
    <property type="protein sequence ID" value="MEY9315023.1"/>
    <property type="molecule type" value="Genomic_DNA"/>
</dbReference>
<feature type="region of interest" description="Disordered" evidence="7">
    <location>
        <begin position="223"/>
        <end position="263"/>
    </location>
</feature>